<dbReference type="PANTHER" id="PTHR12526">
    <property type="entry name" value="GLYCOSYLTRANSFERASE"/>
    <property type="match status" value="1"/>
</dbReference>
<dbReference type="SUPFAM" id="SSF53756">
    <property type="entry name" value="UDP-Glycosyltransferase/glycogen phosphorylase"/>
    <property type="match status" value="1"/>
</dbReference>
<dbReference type="Proteomes" id="UP000263900">
    <property type="component" value="Chromosome"/>
</dbReference>
<name>A0A3B7MLU2_9BACT</name>
<dbReference type="AlphaFoldDB" id="A0A3B7MLU2"/>
<evidence type="ECO:0000259" key="1">
    <source>
        <dbReference type="Pfam" id="PF00534"/>
    </source>
</evidence>
<dbReference type="OrthoDB" id="7560678at2"/>
<dbReference type="InterPro" id="IPR028098">
    <property type="entry name" value="Glyco_trans_4-like_N"/>
</dbReference>
<proteinExistence type="predicted"/>
<dbReference type="KEGG" id="pseg:D3H65_16515"/>
<dbReference type="GO" id="GO:0016757">
    <property type="term" value="F:glycosyltransferase activity"/>
    <property type="evidence" value="ECO:0007669"/>
    <property type="project" value="InterPro"/>
</dbReference>
<evidence type="ECO:0000259" key="2">
    <source>
        <dbReference type="Pfam" id="PF13439"/>
    </source>
</evidence>
<feature type="domain" description="Glycosyltransferase subfamily 4-like N-terminal" evidence="2">
    <location>
        <begin position="34"/>
        <end position="190"/>
    </location>
</feature>
<keyword evidence="3" id="KW-0808">Transferase</keyword>
<feature type="domain" description="Glycosyl transferase family 1" evidence="1">
    <location>
        <begin position="202"/>
        <end position="366"/>
    </location>
</feature>
<keyword evidence="4" id="KW-1185">Reference proteome</keyword>
<gene>
    <name evidence="3" type="ORF">D3H65_16515</name>
</gene>
<dbReference type="PANTHER" id="PTHR12526:SF630">
    <property type="entry name" value="GLYCOSYLTRANSFERASE"/>
    <property type="match status" value="1"/>
</dbReference>
<dbReference type="InterPro" id="IPR001296">
    <property type="entry name" value="Glyco_trans_1"/>
</dbReference>
<reference evidence="3 4" key="1">
    <citation type="submission" date="2018-09" db="EMBL/GenBank/DDBJ databases">
        <title>Genome sequencing of strain 6GH32-13.</title>
        <authorList>
            <person name="Weon H.-Y."/>
            <person name="Heo J."/>
            <person name="Kwon S.-W."/>
        </authorList>
    </citation>
    <scope>NUCLEOTIDE SEQUENCE [LARGE SCALE GENOMIC DNA]</scope>
    <source>
        <strain evidence="3 4">5GH32-13</strain>
    </source>
</reference>
<dbReference type="Pfam" id="PF13439">
    <property type="entry name" value="Glyco_transf_4"/>
    <property type="match status" value="1"/>
</dbReference>
<dbReference type="Gene3D" id="3.40.50.2000">
    <property type="entry name" value="Glycogen Phosphorylase B"/>
    <property type="match status" value="2"/>
</dbReference>
<dbReference type="EMBL" id="CP032157">
    <property type="protein sequence ID" value="AXY75484.1"/>
    <property type="molecule type" value="Genomic_DNA"/>
</dbReference>
<dbReference type="Pfam" id="PF00534">
    <property type="entry name" value="Glycos_transf_1"/>
    <property type="match status" value="1"/>
</dbReference>
<organism evidence="3 4">
    <name type="scientific">Paraflavitalea soli</name>
    <dbReference type="NCBI Taxonomy" id="2315862"/>
    <lineage>
        <taxon>Bacteria</taxon>
        <taxon>Pseudomonadati</taxon>
        <taxon>Bacteroidota</taxon>
        <taxon>Chitinophagia</taxon>
        <taxon>Chitinophagales</taxon>
        <taxon>Chitinophagaceae</taxon>
        <taxon>Paraflavitalea</taxon>
    </lineage>
</organism>
<sequence>MSLFHMLPACITFAFVMSHSNKIRILETIRQGQIGGGESHLLSLVENLDKDRYEPVVLSFTDGPMVDRLKEMGIQTEVIYTEKPFDISKWKRVKAFIEANNIQLVHAHGTRANSNVFWATKKLKLPLVYTIHGWSFHDDQNPLIKKVRVMGEQLLTNKSDINISVSASNQQSGKKTFKGFESVVVNNGINQHKFDPARSFKDVRSELNIPKDVTLVLFVARFIHQKQPLKLINAFANAVKQLPSLRLLMVGDGDQKAEALEMVKQLGIADQVIFAPFRQDVPDVLAAADVFVLPSLWEGLPIGLLEAMAMGKAIIGTQVDGTSEVIQHNANGLLLPVETLDNTLPQTIIQLTDPALRERLGKAARATISSTYSAAMMTRQIEGLYEGLLKKYRR</sequence>
<evidence type="ECO:0000313" key="3">
    <source>
        <dbReference type="EMBL" id="AXY75484.1"/>
    </source>
</evidence>
<accession>A0A3B7MLU2</accession>
<protein>
    <submittedName>
        <fullName evidence="3">Glycosyltransferase family 1 protein</fullName>
    </submittedName>
</protein>
<evidence type="ECO:0000313" key="4">
    <source>
        <dbReference type="Proteomes" id="UP000263900"/>
    </source>
</evidence>